<dbReference type="OrthoDB" id="62952at2759"/>
<accession>A0A1V8SV87</accession>
<evidence type="ECO:0000313" key="1">
    <source>
        <dbReference type="EMBL" id="OQO02960.1"/>
    </source>
</evidence>
<name>A0A1V8SV87_9PEZI</name>
<proteinExistence type="predicted"/>
<organism evidence="1 2">
    <name type="scientific">Cryoendolithus antarcticus</name>
    <dbReference type="NCBI Taxonomy" id="1507870"/>
    <lineage>
        <taxon>Eukaryota</taxon>
        <taxon>Fungi</taxon>
        <taxon>Dikarya</taxon>
        <taxon>Ascomycota</taxon>
        <taxon>Pezizomycotina</taxon>
        <taxon>Dothideomycetes</taxon>
        <taxon>Dothideomycetidae</taxon>
        <taxon>Cladosporiales</taxon>
        <taxon>Cladosporiaceae</taxon>
        <taxon>Cryoendolithus</taxon>
    </lineage>
</organism>
<gene>
    <name evidence="1" type="ORF">B0A48_11243</name>
</gene>
<protein>
    <submittedName>
        <fullName evidence="1">Uncharacterized protein</fullName>
    </submittedName>
</protein>
<dbReference type="Proteomes" id="UP000192596">
    <property type="component" value="Unassembled WGS sequence"/>
</dbReference>
<evidence type="ECO:0000313" key="2">
    <source>
        <dbReference type="Proteomes" id="UP000192596"/>
    </source>
</evidence>
<dbReference type="EMBL" id="NAJO01000026">
    <property type="protein sequence ID" value="OQO02960.1"/>
    <property type="molecule type" value="Genomic_DNA"/>
</dbReference>
<comment type="caution">
    <text evidence="1">The sequence shown here is derived from an EMBL/GenBank/DDBJ whole genome shotgun (WGS) entry which is preliminary data.</text>
</comment>
<dbReference type="AlphaFoldDB" id="A0A1V8SV87"/>
<keyword evidence="2" id="KW-1185">Reference proteome</keyword>
<dbReference type="InParanoid" id="A0A1V8SV87"/>
<dbReference type="PANTHER" id="PTHR42085:SF2">
    <property type="entry name" value="F-BOX DOMAIN-CONTAINING PROTEIN"/>
    <property type="match status" value="1"/>
</dbReference>
<reference evidence="2" key="1">
    <citation type="submission" date="2017-03" db="EMBL/GenBank/DDBJ databases">
        <title>Genomes of endolithic fungi from Antarctica.</title>
        <authorList>
            <person name="Coleine C."/>
            <person name="Masonjones S."/>
            <person name="Stajich J.E."/>
        </authorList>
    </citation>
    <scope>NUCLEOTIDE SEQUENCE [LARGE SCALE GENOMIC DNA]</scope>
    <source>
        <strain evidence="2">CCFEE 5527</strain>
    </source>
</reference>
<sequence>MQLSSLWTCASRRGRAEAPSDADTLYSMIAAQFSRAFFADSDNEAFMDINQATKGCPIFKLPGELRNKIYRYALVAEDSDYTVMQCRTQLVPGLLNTCKAIRHECHAIYFMENSFVLLLRSYDCVLVGKWVKAIAPYKSSLKELPKTKIVLDMHRHWGKFATWLKRVRPTVRESLGLVVQDWPQTPLFPGSTITYDQVLMVETFKLSYQASTWKARRYLQQSCVMQHNDGILYLDWVIHG</sequence>
<dbReference type="PANTHER" id="PTHR42085">
    <property type="entry name" value="F-BOX DOMAIN-CONTAINING PROTEIN"/>
    <property type="match status" value="1"/>
</dbReference>
<dbReference type="InterPro" id="IPR038883">
    <property type="entry name" value="AN11006-like"/>
</dbReference>